<dbReference type="InterPro" id="IPR009057">
    <property type="entry name" value="Homeodomain-like_sf"/>
</dbReference>
<dbReference type="Pfam" id="PF00165">
    <property type="entry name" value="HTH_AraC"/>
    <property type="match status" value="1"/>
</dbReference>
<keyword evidence="5" id="KW-1185">Reference proteome</keyword>
<evidence type="ECO:0000256" key="2">
    <source>
        <dbReference type="ARBA" id="ARBA00023163"/>
    </source>
</evidence>
<feature type="domain" description="HTH araC/xylS-type" evidence="3">
    <location>
        <begin position="1"/>
        <end position="39"/>
    </location>
</feature>
<sequence length="44" mass="5189">MSGKVVSEVCYASSYESQSYFDRIFKKITDVNPREFRNKYSISQ</sequence>
<evidence type="ECO:0000313" key="4">
    <source>
        <dbReference type="EMBL" id="MET6989972.1"/>
    </source>
</evidence>
<keyword evidence="1" id="KW-0805">Transcription regulation</keyword>
<keyword evidence="2" id="KW-0804">Transcription</keyword>
<dbReference type="RefSeq" id="WP_354614356.1">
    <property type="nucleotide sequence ID" value="NZ_JBEXAE010000002.1"/>
</dbReference>
<protein>
    <submittedName>
        <fullName evidence="4">AraC family transcriptional regulator</fullName>
    </submittedName>
</protein>
<evidence type="ECO:0000256" key="1">
    <source>
        <dbReference type="ARBA" id="ARBA00023015"/>
    </source>
</evidence>
<dbReference type="EMBL" id="JBEXAE010000002">
    <property type="protein sequence ID" value="MET6989972.1"/>
    <property type="molecule type" value="Genomic_DNA"/>
</dbReference>
<comment type="caution">
    <text evidence="4">The sequence shown here is derived from an EMBL/GenBank/DDBJ whole genome shotgun (WGS) entry which is preliminary data.</text>
</comment>
<proteinExistence type="predicted"/>
<evidence type="ECO:0000313" key="5">
    <source>
        <dbReference type="Proteomes" id="UP001549799"/>
    </source>
</evidence>
<accession>A0ABV2STC6</accession>
<dbReference type="SUPFAM" id="SSF46689">
    <property type="entry name" value="Homeodomain-like"/>
    <property type="match status" value="1"/>
</dbReference>
<name>A0ABV2STC6_9FLAO</name>
<dbReference type="InterPro" id="IPR018060">
    <property type="entry name" value="HTH_AraC"/>
</dbReference>
<organism evidence="4 5">
    <name type="scientific">Sediminicola arcticus</name>
    <dbReference type="NCBI Taxonomy" id="1574308"/>
    <lineage>
        <taxon>Bacteria</taxon>
        <taxon>Pseudomonadati</taxon>
        <taxon>Bacteroidota</taxon>
        <taxon>Flavobacteriia</taxon>
        <taxon>Flavobacteriales</taxon>
        <taxon>Flavobacteriaceae</taxon>
        <taxon>Sediminicola</taxon>
    </lineage>
</organism>
<evidence type="ECO:0000259" key="3">
    <source>
        <dbReference type="PROSITE" id="PS01124"/>
    </source>
</evidence>
<dbReference type="Gene3D" id="1.10.10.60">
    <property type="entry name" value="Homeodomain-like"/>
    <property type="match status" value="1"/>
</dbReference>
<reference evidence="4 5" key="1">
    <citation type="submission" date="2024-07" db="EMBL/GenBank/DDBJ databases">
        <title>The genome sequence of type strain Sediminicola arcticus GDMCC 1.2805.</title>
        <authorList>
            <person name="Liu Y."/>
        </authorList>
    </citation>
    <scope>NUCLEOTIDE SEQUENCE [LARGE SCALE GENOMIC DNA]</scope>
    <source>
        <strain evidence="4 5">GDMCC 1.2805</strain>
    </source>
</reference>
<gene>
    <name evidence="4" type="ORF">ABXZ36_04845</name>
</gene>
<dbReference type="PROSITE" id="PS01124">
    <property type="entry name" value="HTH_ARAC_FAMILY_2"/>
    <property type="match status" value="1"/>
</dbReference>
<dbReference type="Proteomes" id="UP001549799">
    <property type="component" value="Unassembled WGS sequence"/>
</dbReference>